<feature type="transmembrane region" description="Helical" evidence="8">
    <location>
        <begin position="149"/>
        <end position="166"/>
    </location>
</feature>
<dbReference type="GO" id="GO:0005524">
    <property type="term" value="F:ATP binding"/>
    <property type="evidence" value="ECO:0007669"/>
    <property type="project" value="UniProtKB-KW"/>
</dbReference>
<dbReference type="InterPro" id="IPR036640">
    <property type="entry name" value="ABC1_TM_sf"/>
</dbReference>
<dbReference type="PROSITE" id="PS50929">
    <property type="entry name" value="ABC_TM1F"/>
    <property type="match status" value="1"/>
</dbReference>
<dbReference type="SUPFAM" id="SSF90123">
    <property type="entry name" value="ABC transporter transmembrane region"/>
    <property type="match status" value="1"/>
</dbReference>
<reference evidence="11" key="1">
    <citation type="submission" date="2022-08" db="EMBL/GenBank/DDBJ databases">
        <authorList>
            <person name="Somphong A."/>
            <person name="Phongsopitanun W."/>
        </authorList>
    </citation>
    <scope>NUCLEOTIDE SEQUENCE</scope>
    <source>
        <strain evidence="11">LP05-1</strain>
    </source>
</reference>
<dbReference type="PANTHER" id="PTHR24221:SF654">
    <property type="entry name" value="ATP-BINDING CASSETTE SUB-FAMILY B MEMBER 6"/>
    <property type="match status" value="1"/>
</dbReference>
<comment type="subcellular location">
    <subcellularLocation>
        <location evidence="1">Cell membrane</location>
        <topology evidence="1">Multi-pass membrane protein</topology>
    </subcellularLocation>
</comment>
<feature type="domain" description="ABC transmembrane type-1" evidence="10">
    <location>
        <begin position="32"/>
        <end position="312"/>
    </location>
</feature>
<keyword evidence="4 11" id="KW-0067">ATP-binding</keyword>
<dbReference type="RefSeq" id="WP_258785442.1">
    <property type="nucleotide sequence ID" value="NZ_JANUGQ010000002.1"/>
</dbReference>
<dbReference type="SUPFAM" id="SSF52540">
    <property type="entry name" value="P-loop containing nucleoside triphosphate hydrolases"/>
    <property type="match status" value="1"/>
</dbReference>
<comment type="caution">
    <text evidence="11">The sequence shown here is derived from an EMBL/GenBank/DDBJ whole genome shotgun (WGS) entry which is preliminary data.</text>
</comment>
<evidence type="ECO:0000313" key="12">
    <source>
        <dbReference type="Proteomes" id="UP001431313"/>
    </source>
</evidence>
<evidence type="ECO:0000256" key="3">
    <source>
        <dbReference type="ARBA" id="ARBA00022741"/>
    </source>
</evidence>
<dbReference type="Gene3D" id="1.20.1560.10">
    <property type="entry name" value="ABC transporter type 1, transmembrane domain"/>
    <property type="match status" value="1"/>
</dbReference>
<feature type="transmembrane region" description="Helical" evidence="8">
    <location>
        <begin position="64"/>
        <end position="84"/>
    </location>
</feature>
<gene>
    <name evidence="11" type="ORF">NX801_03860</name>
</gene>
<dbReference type="InterPro" id="IPR017871">
    <property type="entry name" value="ABC_transporter-like_CS"/>
</dbReference>
<dbReference type="InterPro" id="IPR003593">
    <property type="entry name" value="AAA+_ATPase"/>
</dbReference>
<dbReference type="InterPro" id="IPR011527">
    <property type="entry name" value="ABC1_TM_dom"/>
</dbReference>
<evidence type="ECO:0000259" key="10">
    <source>
        <dbReference type="PROSITE" id="PS50929"/>
    </source>
</evidence>
<evidence type="ECO:0000256" key="7">
    <source>
        <dbReference type="SAM" id="MobiDB-lite"/>
    </source>
</evidence>
<keyword evidence="2 8" id="KW-0812">Transmembrane</keyword>
<dbReference type="SMART" id="SM00382">
    <property type="entry name" value="AAA"/>
    <property type="match status" value="1"/>
</dbReference>
<keyword evidence="5 8" id="KW-1133">Transmembrane helix</keyword>
<dbReference type="PANTHER" id="PTHR24221">
    <property type="entry name" value="ATP-BINDING CASSETTE SUB-FAMILY B"/>
    <property type="match status" value="1"/>
</dbReference>
<dbReference type="InterPro" id="IPR027417">
    <property type="entry name" value="P-loop_NTPase"/>
</dbReference>
<dbReference type="Proteomes" id="UP001431313">
    <property type="component" value="Unassembled WGS sequence"/>
</dbReference>
<sequence>MADHPRLSAAPDQRRVLRRAWPHLRPHRRGIALALATSAAATACAVAVPAVVGAGVDRLLARDRAGLLIAVAALTALALLRLFLFRRSELLLTTTGERVVRGLRDLAVTRLSRAPLRFLEAHPSGDLLRRTTTEIADLANFVRGQLPDVLTVAGYLVFTTVVLLGYSPLLTVALLAVFTPAIVGVLRLFRKHANPAFAAEAAAAGTVAATYRELVQSREMLRTAGGTGYWRKRFLADNEARFRAARRSQRALFLISLSRVVQGLTTALLLLLGGRLATEGAISVGTVVVFVLATRQLFDSATQASGLVGQAQVSLVGLARLLDLLTVTDTPGPADAPDTPAATSTLGTPGAPGLAGGAGTRPEPARARSRTAGRGVLEATGVHYAYVPGAEVLGGLSLRIGPGERVGLAGPTGSGKTTLAKLLTGLYPPDRGTVRYDGHDLAALDPGELRRRLVLVPQRVHMIAGTLLDNLALVPGEPAERTVARAVDRLGLGAWVDTLDRGLHTPLGRGAAGLSAGELQLVGLVRAALVDPAVLVLDEATADIDPATAAALETALDTLRADRTLLVIAHREATVRRLPRVVRLEAHRDAEPVPQGS</sequence>
<keyword evidence="6 8" id="KW-0472">Membrane</keyword>
<dbReference type="InterPro" id="IPR003439">
    <property type="entry name" value="ABC_transporter-like_ATP-bd"/>
</dbReference>
<dbReference type="EMBL" id="JANUGQ010000002">
    <property type="protein sequence ID" value="MCS0634806.1"/>
    <property type="molecule type" value="Genomic_DNA"/>
</dbReference>
<evidence type="ECO:0000256" key="5">
    <source>
        <dbReference type="ARBA" id="ARBA00022989"/>
    </source>
</evidence>
<evidence type="ECO:0000259" key="9">
    <source>
        <dbReference type="PROSITE" id="PS50893"/>
    </source>
</evidence>
<name>A0ABT2CBQ5_9ACTN</name>
<organism evidence="11 12">
    <name type="scientific">Streptomyces pyxinae</name>
    <dbReference type="NCBI Taxonomy" id="2970734"/>
    <lineage>
        <taxon>Bacteria</taxon>
        <taxon>Bacillati</taxon>
        <taxon>Actinomycetota</taxon>
        <taxon>Actinomycetes</taxon>
        <taxon>Kitasatosporales</taxon>
        <taxon>Streptomycetaceae</taxon>
        <taxon>Streptomyces</taxon>
    </lineage>
</organism>
<dbReference type="PROSITE" id="PS00211">
    <property type="entry name" value="ABC_TRANSPORTER_1"/>
    <property type="match status" value="1"/>
</dbReference>
<evidence type="ECO:0000256" key="4">
    <source>
        <dbReference type="ARBA" id="ARBA00022840"/>
    </source>
</evidence>
<evidence type="ECO:0000256" key="6">
    <source>
        <dbReference type="ARBA" id="ARBA00023136"/>
    </source>
</evidence>
<keyword evidence="12" id="KW-1185">Reference proteome</keyword>
<feature type="transmembrane region" description="Helical" evidence="8">
    <location>
        <begin position="172"/>
        <end position="189"/>
    </location>
</feature>
<evidence type="ECO:0000256" key="1">
    <source>
        <dbReference type="ARBA" id="ARBA00004651"/>
    </source>
</evidence>
<feature type="compositionally biased region" description="Low complexity" evidence="7">
    <location>
        <begin position="331"/>
        <end position="352"/>
    </location>
</feature>
<dbReference type="Pfam" id="PF00664">
    <property type="entry name" value="ABC_membrane"/>
    <property type="match status" value="1"/>
</dbReference>
<dbReference type="Pfam" id="PF00005">
    <property type="entry name" value="ABC_tran"/>
    <property type="match status" value="1"/>
</dbReference>
<dbReference type="PROSITE" id="PS50893">
    <property type="entry name" value="ABC_TRANSPORTER_2"/>
    <property type="match status" value="1"/>
</dbReference>
<feature type="transmembrane region" description="Helical" evidence="8">
    <location>
        <begin position="31"/>
        <end position="52"/>
    </location>
</feature>
<feature type="transmembrane region" description="Helical" evidence="8">
    <location>
        <begin position="251"/>
        <end position="274"/>
    </location>
</feature>
<evidence type="ECO:0000256" key="2">
    <source>
        <dbReference type="ARBA" id="ARBA00022692"/>
    </source>
</evidence>
<evidence type="ECO:0000313" key="11">
    <source>
        <dbReference type="EMBL" id="MCS0634806.1"/>
    </source>
</evidence>
<feature type="domain" description="ABC transporter" evidence="9">
    <location>
        <begin position="377"/>
        <end position="597"/>
    </location>
</feature>
<accession>A0ABT2CBQ5</accession>
<dbReference type="InterPro" id="IPR039421">
    <property type="entry name" value="Type_1_exporter"/>
</dbReference>
<proteinExistence type="predicted"/>
<keyword evidence="3" id="KW-0547">Nucleotide-binding</keyword>
<feature type="region of interest" description="Disordered" evidence="7">
    <location>
        <begin position="331"/>
        <end position="367"/>
    </location>
</feature>
<evidence type="ECO:0000256" key="8">
    <source>
        <dbReference type="SAM" id="Phobius"/>
    </source>
</evidence>
<protein>
    <submittedName>
        <fullName evidence="11">ABC transporter ATP-binding protein/permease</fullName>
    </submittedName>
</protein>
<dbReference type="Gene3D" id="3.40.50.300">
    <property type="entry name" value="P-loop containing nucleotide triphosphate hydrolases"/>
    <property type="match status" value="1"/>
</dbReference>